<proteinExistence type="inferred from homology"/>
<dbReference type="InterPro" id="IPR001451">
    <property type="entry name" value="Hexapep"/>
</dbReference>
<dbReference type="InterPro" id="IPR011004">
    <property type="entry name" value="Trimer_LpxA-like_sf"/>
</dbReference>
<dbReference type="SUPFAM" id="SSF51161">
    <property type="entry name" value="Trimeric LpxA-like enzymes"/>
    <property type="match status" value="1"/>
</dbReference>
<dbReference type="CDD" id="cd04647">
    <property type="entry name" value="LbH_MAT_like"/>
    <property type="match status" value="1"/>
</dbReference>
<keyword evidence="4" id="KW-1185">Reference proteome</keyword>
<dbReference type="Pfam" id="PF14602">
    <property type="entry name" value="Hexapep_2"/>
    <property type="match status" value="1"/>
</dbReference>
<evidence type="ECO:0000313" key="4">
    <source>
        <dbReference type="Proteomes" id="UP001199314"/>
    </source>
</evidence>
<comment type="similarity">
    <text evidence="1">Belongs to the transferase hexapeptide repeat family.</text>
</comment>
<dbReference type="EMBL" id="JAIQZE010000002">
    <property type="protein sequence ID" value="MBZ9777935.1"/>
    <property type="molecule type" value="Genomic_DNA"/>
</dbReference>
<accession>A0ABS7XG75</accession>
<protein>
    <submittedName>
        <fullName evidence="3">Acyltransferase</fullName>
    </submittedName>
</protein>
<evidence type="ECO:0000313" key="3">
    <source>
        <dbReference type="EMBL" id="MBZ9777935.1"/>
    </source>
</evidence>
<evidence type="ECO:0000256" key="2">
    <source>
        <dbReference type="ARBA" id="ARBA00022679"/>
    </source>
</evidence>
<dbReference type="Gene3D" id="2.160.10.10">
    <property type="entry name" value="Hexapeptide repeat proteins"/>
    <property type="match status" value="1"/>
</dbReference>
<dbReference type="PANTHER" id="PTHR23416:SF23">
    <property type="entry name" value="ACETYLTRANSFERASE C18B11.09C-RELATED"/>
    <property type="match status" value="1"/>
</dbReference>
<organism evidence="3 4">
    <name type="scientific">Psychroflexus longus</name>
    <dbReference type="NCBI Taxonomy" id="2873596"/>
    <lineage>
        <taxon>Bacteria</taxon>
        <taxon>Pseudomonadati</taxon>
        <taxon>Bacteroidota</taxon>
        <taxon>Flavobacteriia</taxon>
        <taxon>Flavobacteriales</taxon>
        <taxon>Flavobacteriaceae</taxon>
        <taxon>Psychroflexus</taxon>
    </lineage>
</organism>
<keyword evidence="3" id="KW-0012">Acyltransferase</keyword>
<dbReference type="InterPro" id="IPR051159">
    <property type="entry name" value="Hexapeptide_acetyltransf"/>
</dbReference>
<name>A0ABS7XG75_9FLAO</name>
<dbReference type="GO" id="GO:0016746">
    <property type="term" value="F:acyltransferase activity"/>
    <property type="evidence" value="ECO:0007669"/>
    <property type="project" value="UniProtKB-KW"/>
</dbReference>
<reference evidence="4" key="1">
    <citation type="submission" date="2023-07" db="EMBL/GenBank/DDBJ databases">
        <title>Novel species isolated from saline lakes on Tibetan Plateau.</title>
        <authorList>
            <person name="Lu H."/>
        </authorList>
    </citation>
    <scope>NUCLEOTIDE SEQUENCE [LARGE SCALE GENOMIC DNA]</scope>
    <source>
        <strain evidence="4">CAK8W</strain>
    </source>
</reference>
<comment type="caution">
    <text evidence="3">The sequence shown here is derived from an EMBL/GenBank/DDBJ whole genome shotgun (WGS) entry which is preliminary data.</text>
</comment>
<dbReference type="RefSeq" id="WP_224460292.1">
    <property type="nucleotide sequence ID" value="NZ_JAIQZE010000002.1"/>
</dbReference>
<gene>
    <name evidence="3" type="ORF">LB452_03275</name>
</gene>
<sequence length="170" mass="19211">MRKKFLFLIYILLFKDTPEDYRPYSLFFPKIRQWLVKNYLKKCGIELRVKKGAEISPNSIVGDFSELGTNSVIQANVTIGNHVIMGPDIKIYSRNHKFERLDTPIQKQGKNYYETKIGDDVWIGANVIITAGSEIGDHVIIAAGSVVTKHIPAYAIVGGVPAKIIKYRNE</sequence>
<dbReference type="Proteomes" id="UP001199314">
    <property type="component" value="Unassembled WGS sequence"/>
</dbReference>
<evidence type="ECO:0000256" key="1">
    <source>
        <dbReference type="ARBA" id="ARBA00007274"/>
    </source>
</evidence>
<dbReference type="Pfam" id="PF00132">
    <property type="entry name" value="Hexapep"/>
    <property type="match status" value="1"/>
</dbReference>
<keyword evidence="2" id="KW-0808">Transferase</keyword>
<dbReference type="PANTHER" id="PTHR23416">
    <property type="entry name" value="SIALIC ACID SYNTHASE-RELATED"/>
    <property type="match status" value="1"/>
</dbReference>